<organism evidence="1 2">
    <name type="scientific">Syntrophus aciditrophicus (strain SB)</name>
    <dbReference type="NCBI Taxonomy" id="56780"/>
    <lineage>
        <taxon>Bacteria</taxon>
        <taxon>Pseudomonadati</taxon>
        <taxon>Thermodesulfobacteriota</taxon>
        <taxon>Syntrophia</taxon>
        <taxon>Syntrophales</taxon>
        <taxon>Syntrophaceae</taxon>
        <taxon>Syntrophus</taxon>
    </lineage>
</organism>
<dbReference type="KEGG" id="sat:SYN_01851"/>
<accession>Q2LTY6</accession>
<dbReference type="EMBL" id="CP000252">
    <property type="protein sequence ID" value="ABC77543.1"/>
    <property type="molecule type" value="Genomic_DNA"/>
</dbReference>
<dbReference type="Proteomes" id="UP000001933">
    <property type="component" value="Chromosome"/>
</dbReference>
<evidence type="ECO:0000313" key="2">
    <source>
        <dbReference type="Proteomes" id="UP000001933"/>
    </source>
</evidence>
<sequence>MMAGIISDQEIENLIQEPKILPGDYHQRIQVRPKRGHKERELDIKGGSGNDFRLILRQSTFNALDFSIILAFRPAKSNVIFRLRRYNGKSHEHTNLIEDVSFYEYHIHQATERYQLLGAREDSYAEPTDRFSDFYQAVSCLMEDCGFEIPSGAQRSLFEEM</sequence>
<reference evidence="1 2" key="1">
    <citation type="journal article" date="2007" name="Proc. Natl. Acad. Sci. U.S.A.">
        <title>The genome of Syntrophus aciditrophicus: life at the thermodynamic limit of microbial growth.</title>
        <authorList>
            <person name="McInerney M.J."/>
            <person name="Rohlin L."/>
            <person name="Mouttaki H."/>
            <person name="Kim U."/>
            <person name="Krupp R.S."/>
            <person name="Rios-Hernandez L."/>
            <person name="Sieber J."/>
            <person name="Struchtemeyer C.G."/>
            <person name="Bhattacharyya A."/>
            <person name="Campbell J.W."/>
            <person name="Gunsalus R.P."/>
        </authorList>
    </citation>
    <scope>NUCLEOTIDE SEQUENCE [LARGE SCALE GENOMIC DNA]</scope>
    <source>
        <strain evidence="1 2">SB</strain>
    </source>
</reference>
<gene>
    <name evidence="1" type="ORF">SYN_01851</name>
</gene>
<keyword evidence="2" id="KW-1185">Reference proteome</keyword>
<name>Q2LTY6_SYNAS</name>
<dbReference type="AlphaFoldDB" id="Q2LTY6"/>
<evidence type="ECO:0000313" key="1">
    <source>
        <dbReference type="EMBL" id="ABC77543.1"/>
    </source>
</evidence>
<dbReference type="InParanoid" id="Q2LTY6"/>
<dbReference type="HOGENOM" id="CLU_136590_0_0_7"/>
<dbReference type="Pfam" id="PF22398">
    <property type="entry name" value="DUF6978"/>
    <property type="match status" value="1"/>
</dbReference>
<dbReference type="STRING" id="56780.SYN_01851"/>
<protein>
    <submittedName>
        <fullName evidence="1">Hypothetical cytosolic protein</fullName>
    </submittedName>
</protein>
<dbReference type="InterPro" id="IPR053916">
    <property type="entry name" value="DUF6978"/>
</dbReference>
<proteinExistence type="predicted"/>